<dbReference type="EMBL" id="LR798243">
    <property type="protein sequence ID" value="CAB5214839.1"/>
    <property type="molecule type" value="Genomic_DNA"/>
</dbReference>
<proteinExistence type="predicted"/>
<sequence>MNIDDSVNSIVQNIVNQITAQVQQQAMQAIEQKINEVVASLDATAILSERINHKLDVKLSTLPIDTKSIELTLSNRVNDLANNLSVTVQQRAIESINNTITQQVNRIDFQQICQASLISAFKNRQFEFLDDSIPPAALQKQNLLLSGNNIQGGIITQFGSTGIDDKATTCQLTILDDVTVVENNLLTKDLTVKGTTTIEGDLNVTGTMPESSPLFQNIVRNATNNVRSGLDESVFKGYSDIIFKQIREDGIDLNKLSLNGQDIINGASLNYTITDSALQKVGQLKELQVSGETLLTNTLYTGNKRIGINTIEPAQALSIWDQEIEIGVGKQSNNTGVIGTPRNHSLAISTNGKNNIVLTPDGATTVNQLNIGTTNISVSGSPPTSDQPKGSIVFNTNPSLGGPMGWVSLGNASWANFGVID</sequence>
<gene>
    <name evidence="1" type="ORF">UFOVP190_286</name>
</gene>
<protein>
    <submittedName>
        <fullName evidence="1">Uncharacterized protein</fullName>
    </submittedName>
</protein>
<reference evidence="1" key="1">
    <citation type="submission" date="2020-05" db="EMBL/GenBank/DDBJ databases">
        <authorList>
            <person name="Chiriac C."/>
            <person name="Salcher M."/>
            <person name="Ghai R."/>
            <person name="Kavagutti S V."/>
        </authorList>
    </citation>
    <scope>NUCLEOTIDE SEQUENCE</scope>
</reference>
<name>A0A6J7WHP9_9CAUD</name>
<evidence type="ECO:0000313" key="1">
    <source>
        <dbReference type="EMBL" id="CAB5214839.1"/>
    </source>
</evidence>
<accession>A0A6J7WHP9</accession>
<organism evidence="1">
    <name type="scientific">uncultured Caudovirales phage</name>
    <dbReference type="NCBI Taxonomy" id="2100421"/>
    <lineage>
        <taxon>Viruses</taxon>
        <taxon>Duplodnaviria</taxon>
        <taxon>Heunggongvirae</taxon>
        <taxon>Uroviricota</taxon>
        <taxon>Caudoviricetes</taxon>
        <taxon>Peduoviridae</taxon>
        <taxon>Maltschvirus</taxon>
        <taxon>Maltschvirus maltsch</taxon>
    </lineage>
</organism>